<organism evidence="1">
    <name type="scientific">Escherichia coli</name>
    <dbReference type="NCBI Taxonomy" id="562"/>
    <lineage>
        <taxon>Bacteria</taxon>
        <taxon>Pseudomonadati</taxon>
        <taxon>Pseudomonadota</taxon>
        <taxon>Gammaproteobacteria</taxon>
        <taxon>Enterobacterales</taxon>
        <taxon>Enterobacteriaceae</taxon>
        <taxon>Escherichia</taxon>
    </lineage>
</organism>
<protein>
    <submittedName>
        <fullName evidence="1">Uncharacterized protein</fullName>
    </submittedName>
</protein>
<dbReference type="EMBL" id="KR822247">
    <property type="protein sequence ID" value="ALF35424.1"/>
    <property type="molecule type" value="Genomic_DNA"/>
</dbReference>
<keyword evidence="1" id="KW-0614">Plasmid</keyword>
<name>A0A0N9DZR5_ECOLX</name>
<sequence length="64" mass="7495">MLTSLLFISYTIGEYDIKINTYPTIVCKYIKEPALKVFLFYKKQRVNISYKWHNPGPEGRPLPG</sequence>
<reference evidence="1" key="1">
    <citation type="journal article" date="2015" name="Antimicrob. Agents Chemother.">
        <title>Characterization of Tn3000, a Transposon Responsible for blaNDM-1 Dissemination among Enterobacteriaceae in Brazil, Nepal, Morocco, and India.</title>
        <authorList>
            <person name="Campos J.C."/>
            <person name="Sampaio J.L.M."/>
        </authorList>
    </citation>
    <scope>NUCLEOTIDE SEQUENCE</scope>
    <source>
        <strain evidence="1">E0083033-2</strain>
        <plasmid evidence="1">pEc2A</plasmid>
    </source>
</reference>
<geneLocation type="plasmid" evidence="1">
    <name>pEc2A</name>
</geneLocation>
<gene>
    <name evidence="1" type="ORF">AZ95_0010</name>
</gene>
<accession>A0A0N9DZR5</accession>
<proteinExistence type="predicted"/>
<dbReference type="AlphaFoldDB" id="A0A0N9DZR5"/>
<evidence type="ECO:0000313" key="1">
    <source>
        <dbReference type="EMBL" id="ALF35424.1"/>
    </source>
</evidence>